<reference evidence="2 3" key="1">
    <citation type="journal article" date="2025" name="Microbiol. Resour. Announc.">
        <title>Draft genome sequences for Neonectria magnoliae and Neonectria punicea, canker pathogens of Liriodendron tulipifera and Acer saccharum in West Virginia.</title>
        <authorList>
            <person name="Petronek H.M."/>
            <person name="Kasson M.T."/>
            <person name="Metheny A.M."/>
            <person name="Stauder C.M."/>
            <person name="Lovett B."/>
            <person name="Lynch S.C."/>
            <person name="Garnas J.R."/>
            <person name="Kasson L.R."/>
            <person name="Stajich J.E."/>
        </authorList>
    </citation>
    <scope>NUCLEOTIDE SEQUENCE [LARGE SCALE GENOMIC DNA]</scope>
    <source>
        <strain evidence="2 3">NRRL 64651</strain>
    </source>
</reference>
<organism evidence="2 3">
    <name type="scientific">Neonectria magnoliae</name>
    <dbReference type="NCBI Taxonomy" id="2732573"/>
    <lineage>
        <taxon>Eukaryota</taxon>
        <taxon>Fungi</taxon>
        <taxon>Dikarya</taxon>
        <taxon>Ascomycota</taxon>
        <taxon>Pezizomycotina</taxon>
        <taxon>Sordariomycetes</taxon>
        <taxon>Hypocreomycetidae</taxon>
        <taxon>Hypocreales</taxon>
        <taxon>Nectriaceae</taxon>
        <taxon>Neonectria</taxon>
    </lineage>
</organism>
<comment type="caution">
    <text evidence="2">The sequence shown here is derived from an EMBL/GenBank/DDBJ whole genome shotgun (WGS) entry which is preliminary data.</text>
</comment>
<sequence>MQFSAAAISAILAFTSVASATPRNSRRGGYAQELSLTAQLQLTDTAVDRFALLKDDDFVFDFNQEQANPGKGGQLVAANRKTFPALVGTGSGMAFGRVDGKTPSLDLSSLLIPSMI</sequence>
<keyword evidence="1" id="KW-0732">Signal</keyword>
<evidence type="ECO:0000313" key="3">
    <source>
        <dbReference type="Proteomes" id="UP001498421"/>
    </source>
</evidence>
<name>A0ABR1IEI9_9HYPO</name>
<evidence type="ECO:0000256" key="1">
    <source>
        <dbReference type="SAM" id="SignalP"/>
    </source>
</evidence>
<gene>
    <name evidence="2" type="ORF">QQZ08_001350</name>
</gene>
<evidence type="ECO:0000313" key="2">
    <source>
        <dbReference type="EMBL" id="KAK7432060.1"/>
    </source>
</evidence>
<dbReference type="EMBL" id="JAZAVK010000007">
    <property type="protein sequence ID" value="KAK7432060.1"/>
    <property type="molecule type" value="Genomic_DNA"/>
</dbReference>
<feature type="signal peptide" evidence="1">
    <location>
        <begin position="1"/>
        <end position="20"/>
    </location>
</feature>
<keyword evidence="3" id="KW-1185">Reference proteome</keyword>
<proteinExistence type="predicted"/>
<protein>
    <submittedName>
        <fullName evidence="2">Uncharacterized protein</fullName>
    </submittedName>
</protein>
<dbReference type="Proteomes" id="UP001498421">
    <property type="component" value="Unassembled WGS sequence"/>
</dbReference>
<accession>A0ABR1IEI9</accession>
<feature type="chain" id="PRO_5046306037" evidence="1">
    <location>
        <begin position="21"/>
        <end position="116"/>
    </location>
</feature>